<evidence type="ECO:0000313" key="2">
    <source>
        <dbReference type="Proteomes" id="UP001281147"/>
    </source>
</evidence>
<dbReference type="Proteomes" id="UP001281147">
    <property type="component" value="Unassembled WGS sequence"/>
</dbReference>
<organism evidence="1 2">
    <name type="scientific">Vermiconidia calcicola</name>
    <dbReference type="NCBI Taxonomy" id="1690605"/>
    <lineage>
        <taxon>Eukaryota</taxon>
        <taxon>Fungi</taxon>
        <taxon>Dikarya</taxon>
        <taxon>Ascomycota</taxon>
        <taxon>Pezizomycotina</taxon>
        <taxon>Dothideomycetes</taxon>
        <taxon>Dothideomycetidae</taxon>
        <taxon>Mycosphaerellales</taxon>
        <taxon>Extremaceae</taxon>
        <taxon>Vermiconidia</taxon>
    </lineage>
</organism>
<sequence length="133" mass="13826">MFPTLLLAATVASAAVLQPRDARAAQPGSPVARDILSVTTVLNIVLPTPATISAAAARFEESASACVPHSICFDGYSCSKRYGGCYDENACDGKTPSFPVPTCDSTVADNLTSNRMALEREIEDESAAAIVAT</sequence>
<reference evidence="1" key="1">
    <citation type="submission" date="2023-07" db="EMBL/GenBank/DDBJ databases">
        <title>Black Yeasts Isolated from many extreme environments.</title>
        <authorList>
            <person name="Coleine C."/>
            <person name="Stajich J.E."/>
            <person name="Selbmann L."/>
        </authorList>
    </citation>
    <scope>NUCLEOTIDE SEQUENCE</scope>
    <source>
        <strain evidence="1">CCFEE 5714</strain>
    </source>
</reference>
<dbReference type="EMBL" id="JAUTXU010000009">
    <property type="protein sequence ID" value="KAK3723575.1"/>
    <property type="molecule type" value="Genomic_DNA"/>
</dbReference>
<name>A0ACC3NVD2_9PEZI</name>
<proteinExistence type="predicted"/>
<protein>
    <submittedName>
        <fullName evidence="1">Uncharacterized protein</fullName>
    </submittedName>
</protein>
<accession>A0ACC3NVD2</accession>
<evidence type="ECO:0000313" key="1">
    <source>
        <dbReference type="EMBL" id="KAK3723575.1"/>
    </source>
</evidence>
<keyword evidence="2" id="KW-1185">Reference proteome</keyword>
<comment type="caution">
    <text evidence="1">The sequence shown here is derived from an EMBL/GenBank/DDBJ whole genome shotgun (WGS) entry which is preliminary data.</text>
</comment>
<gene>
    <name evidence="1" type="ORF">LTR37_001827</name>
</gene>